<evidence type="ECO:0000256" key="5">
    <source>
        <dbReference type="SAM" id="Phobius"/>
    </source>
</evidence>
<dbReference type="SUPFAM" id="SSF52833">
    <property type="entry name" value="Thioredoxin-like"/>
    <property type="match status" value="2"/>
</dbReference>
<feature type="chain" id="PRO_5043888438" evidence="6">
    <location>
        <begin position="22"/>
        <end position="418"/>
    </location>
</feature>
<dbReference type="InterPro" id="IPR036249">
    <property type="entry name" value="Thioredoxin-like_sf"/>
</dbReference>
<dbReference type="Gene3D" id="3.40.30.10">
    <property type="entry name" value="Glutaredoxin"/>
    <property type="match status" value="2"/>
</dbReference>
<dbReference type="PANTHER" id="PTHR46426">
    <property type="entry name" value="PROTEIN DISULFIDE-ISOMERASE TMX3"/>
    <property type="match status" value="1"/>
</dbReference>
<comment type="caution">
    <text evidence="8">The sequence shown here is derived from an EMBL/GenBank/DDBJ whole genome shotgun (WGS) entry which is preliminary data.</text>
</comment>
<dbReference type="GO" id="GO:0016020">
    <property type="term" value="C:membrane"/>
    <property type="evidence" value="ECO:0007669"/>
    <property type="project" value="UniProtKB-SubCell"/>
</dbReference>
<dbReference type="Pfam" id="PF13848">
    <property type="entry name" value="Thioredoxin_6"/>
    <property type="match status" value="1"/>
</dbReference>
<evidence type="ECO:0000256" key="2">
    <source>
        <dbReference type="ARBA" id="ARBA00022692"/>
    </source>
</evidence>
<accession>A0AAV7YA52</accession>
<keyword evidence="3 5" id="KW-1133">Transmembrane helix</keyword>
<name>A0AAV7YA52_9EUKA</name>
<protein>
    <submittedName>
        <fullName evidence="8">Protein disulfide-isomerase tmx3</fullName>
    </submittedName>
</protein>
<proteinExistence type="predicted"/>
<dbReference type="GO" id="GO:0005783">
    <property type="term" value="C:endoplasmic reticulum"/>
    <property type="evidence" value="ECO:0007669"/>
    <property type="project" value="TreeGrafter"/>
</dbReference>
<dbReference type="InterPro" id="IPR052250">
    <property type="entry name" value="PDI_TMX3"/>
</dbReference>
<evidence type="ECO:0000256" key="6">
    <source>
        <dbReference type="SAM" id="SignalP"/>
    </source>
</evidence>
<organism evidence="8 9">
    <name type="scientific">Anaeramoeba flamelloides</name>
    <dbReference type="NCBI Taxonomy" id="1746091"/>
    <lineage>
        <taxon>Eukaryota</taxon>
        <taxon>Metamonada</taxon>
        <taxon>Anaeramoebidae</taxon>
        <taxon>Anaeramoeba</taxon>
    </lineage>
</organism>
<gene>
    <name evidence="8" type="ORF">M0812_28211</name>
</gene>
<feature type="signal peptide" evidence="6">
    <location>
        <begin position="1"/>
        <end position="21"/>
    </location>
</feature>
<evidence type="ECO:0000313" key="8">
    <source>
        <dbReference type="EMBL" id="KAJ3425765.1"/>
    </source>
</evidence>
<dbReference type="EMBL" id="JANTQA010000070">
    <property type="protein sequence ID" value="KAJ3425765.1"/>
    <property type="molecule type" value="Genomic_DNA"/>
</dbReference>
<evidence type="ECO:0000256" key="3">
    <source>
        <dbReference type="ARBA" id="ARBA00022989"/>
    </source>
</evidence>
<dbReference type="AlphaFoldDB" id="A0AAV7YA52"/>
<dbReference type="PROSITE" id="PS51352">
    <property type="entry name" value="THIOREDOXIN_2"/>
    <property type="match status" value="1"/>
</dbReference>
<evidence type="ECO:0000256" key="1">
    <source>
        <dbReference type="ARBA" id="ARBA00004167"/>
    </source>
</evidence>
<dbReference type="Proteomes" id="UP001146793">
    <property type="component" value="Unassembled WGS sequence"/>
</dbReference>
<keyword evidence="4 5" id="KW-0472">Membrane</keyword>
<dbReference type="Pfam" id="PF00085">
    <property type="entry name" value="Thioredoxin"/>
    <property type="match status" value="1"/>
</dbReference>
<keyword evidence="6" id="KW-0732">Signal</keyword>
<feature type="transmembrane region" description="Helical" evidence="5">
    <location>
        <begin position="396"/>
        <end position="416"/>
    </location>
</feature>
<evidence type="ECO:0000259" key="7">
    <source>
        <dbReference type="PROSITE" id="PS51352"/>
    </source>
</evidence>
<dbReference type="InterPro" id="IPR013766">
    <property type="entry name" value="Thioredoxin_domain"/>
</dbReference>
<sequence>MNKLLILILFISLFRAIVSNSEVTDNYYELDEESFEKIPTSNERWFVKFYTNWCGDCKKLTPKFYQVAKAFPDLKFGGVNCDKKRSICGSQNVLDFPTLKFYYQSNVWEFELARTYQQMYDFCDKFSQPSILPITTTQLNNVTGLLTNSMTNFVIVHDPLTNLSNADCGTLQLIQRSEDSRNDLRFWSIASADLPTSNDLFSSVIKNKENNGRFLLAIRDDEIKPNVFNLCNSYENEQQFENELQSFINNNSIPLMPQFNLHTYRRITESKALILIAFINPANVSNKNYLSLIKQVALKEKRIGYTWLDGTKWENYMAKYSITIDDLPRSLILNNAKQYYYESPFEDGFQNEQQIQSFIDDIFLRKIHPKGAGSGVGGLVQQTTKEIMAVIKEKPLITTLFFTFLIVISSLLMFCIKQ</sequence>
<dbReference type="CDD" id="cd02961">
    <property type="entry name" value="PDI_a_family"/>
    <property type="match status" value="1"/>
</dbReference>
<keyword evidence="2 5" id="KW-0812">Transmembrane</keyword>
<feature type="domain" description="Thioredoxin" evidence="7">
    <location>
        <begin position="12"/>
        <end position="128"/>
    </location>
</feature>
<dbReference type="PANTHER" id="PTHR46426:SF1">
    <property type="entry name" value="PROTEIN DISULFIDE-ISOMERASE TMX3"/>
    <property type="match status" value="1"/>
</dbReference>
<evidence type="ECO:0000313" key="9">
    <source>
        <dbReference type="Proteomes" id="UP001146793"/>
    </source>
</evidence>
<evidence type="ECO:0000256" key="4">
    <source>
        <dbReference type="ARBA" id="ARBA00023136"/>
    </source>
</evidence>
<reference evidence="8" key="1">
    <citation type="submission" date="2022-08" db="EMBL/GenBank/DDBJ databases">
        <title>Novel sulphate-reducing endosymbionts in the free-living metamonad Anaeramoeba.</title>
        <authorList>
            <person name="Jerlstrom-Hultqvist J."/>
            <person name="Cepicka I."/>
            <person name="Gallot-Lavallee L."/>
            <person name="Salas-Leiva D."/>
            <person name="Curtis B.A."/>
            <person name="Zahonova K."/>
            <person name="Pipaliya S."/>
            <person name="Dacks J."/>
            <person name="Roger A.J."/>
        </authorList>
    </citation>
    <scope>NUCLEOTIDE SEQUENCE</scope>
    <source>
        <strain evidence="8">Busselton2</strain>
    </source>
</reference>
<comment type="subcellular location">
    <subcellularLocation>
        <location evidence="1">Membrane</location>
        <topology evidence="1">Single-pass membrane protein</topology>
    </subcellularLocation>
</comment>